<dbReference type="Gene3D" id="1.20.120.430">
    <property type="entry name" value="tRNA modification GTPase MnmE domain 2"/>
    <property type="match status" value="1"/>
</dbReference>
<dbReference type="SUPFAM" id="SSF52540">
    <property type="entry name" value="P-loop containing nucleoside triphosphate hydrolases"/>
    <property type="match status" value="1"/>
</dbReference>
<dbReference type="GO" id="GO:0046872">
    <property type="term" value="F:metal ion binding"/>
    <property type="evidence" value="ECO:0007669"/>
    <property type="project" value="UniProtKB-KW"/>
</dbReference>
<dbReference type="PANTHER" id="PTHR42714:SF2">
    <property type="entry name" value="TRNA MODIFICATION GTPASE GTPBP3, MITOCHONDRIAL"/>
    <property type="match status" value="1"/>
</dbReference>
<proteinExistence type="inferred from homology"/>
<evidence type="ECO:0000256" key="8">
    <source>
        <dbReference type="HAMAP-Rule" id="MF_00379"/>
    </source>
</evidence>
<keyword evidence="8" id="KW-0479">Metal-binding</keyword>
<dbReference type="GO" id="GO:0030488">
    <property type="term" value="P:tRNA methylation"/>
    <property type="evidence" value="ECO:0007669"/>
    <property type="project" value="TreeGrafter"/>
</dbReference>
<dbReference type="GO" id="GO:0003924">
    <property type="term" value="F:GTPase activity"/>
    <property type="evidence" value="ECO:0007669"/>
    <property type="project" value="UniProtKB-UniRule"/>
</dbReference>
<protein>
    <recommendedName>
        <fullName evidence="8">tRNA modification GTPase MnmE</fullName>
        <ecNumber evidence="8">3.6.-.-</ecNumber>
    </recommendedName>
</protein>
<feature type="domain" description="TrmE-type G" evidence="10">
    <location>
        <begin position="216"/>
        <end position="359"/>
    </location>
</feature>
<keyword evidence="3 8" id="KW-0547">Nucleotide-binding</keyword>
<feature type="binding site" evidence="8">
    <location>
        <position position="120"/>
    </location>
    <ligand>
        <name>(6S)-5-formyl-5,6,7,8-tetrahydrofolate</name>
        <dbReference type="ChEBI" id="CHEBI:57457"/>
    </ligand>
</feature>
<feature type="binding site" evidence="8">
    <location>
        <position position="80"/>
    </location>
    <ligand>
        <name>(6S)-5-formyl-5,6,7,8-tetrahydrofolate</name>
        <dbReference type="ChEBI" id="CHEBI:57457"/>
    </ligand>
</feature>
<dbReference type="GO" id="GO:0005525">
    <property type="term" value="F:GTP binding"/>
    <property type="evidence" value="ECO:0007669"/>
    <property type="project" value="UniProtKB-UniRule"/>
</dbReference>
<dbReference type="InterPro" id="IPR004520">
    <property type="entry name" value="GTPase_MnmE"/>
</dbReference>
<feature type="binding site" evidence="8">
    <location>
        <begin position="340"/>
        <end position="342"/>
    </location>
    <ligand>
        <name>GTP</name>
        <dbReference type="ChEBI" id="CHEBI:37565"/>
    </ligand>
</feature>
<evidence type="ECO:0000256" key="5">
    <source>
        <dbReference type="ARBA" id="ARBA00022842"/>
    </source>
</evidence>
<feature type="binding site" evidence="8">
    <location>
        <position position="226"/>
    </location>
    <ligand>
        <name>K(+)</name>
        <dbReference type="ChEBI" id="CHEBI:29103"/>
    </ligand>
</feature>
<feature type="binding site" evidence="8">
    <location>
        <position position="247"/>
    </location>
    <ligand>
        <name>K(+)</name>
        <dbReference type="ChEBI" id="CHEBI:29103"/>
    </ligand>
</feature>
<dbReference type="PROSITE" id="PS51709">
    <property type="entry name" value="G_TRME"/>
    <property type="match status" value="1"/>
</dbReference>
<dbReference type="EMBL" id="PUIV01000001">
    <property type="protein sequence ID" value="PWB95807.1"/>
    <property type="molecule type" value="Genomic_DNA"/>
</dbReference>
<evidence type="ECO:0000256" key="6">
    <source>
        <dbReference type="ARBA" id="ARBA00022958"/>
    </source>
</evidence>
<feature type="binding site" evidence="8">
    <location>
        <begin position="270"/>
        <end position="273"/>
    </location>
    <ligand>
        <name>GTP</name>
        <dbReference type="ChEBI" id="CHEBI:37565"/>
    </ligand>
</feature>
<evidence type="ECO:0000256" key="7">
    <source>
        <dbReference type="ARBA" id="ARBA00023134"/>
    </source>
</evidence>
<reference evidence="11 12" key="1">
    <citation type="journal article" date="2018" name="Appl. Microbiol. Biotechnol.">
        <title>Co-cultivation of the strictly anaerobic methanogen Methanosarcina barkeri with aerobic methanotrophs in an oxygen-limited membrane bioreactor.</title>
        <authorList>
            <person name="In 't Zandt M.H."/>
            <person name="van den Bosch T.J.M."/>
            <person name="Rijkers R."/>
            <person name="van Kessel M.A.H.J."/>
            <person name="Jetten M.S.M."/>
            <person name="Welte C.U."/>
        </authorList>
    </citation>
    <scope>NUCLEOTIDE SEQUENCE [LARGE SCALE GENOMIC DNA]</scope>
    <source>
        <strain evidence="11 12">DSM 17706</strain>
    </source>
</reference>
<evidence type="ECO:0000256" key="9">
    <source>
        <dbReference type="RuleBase" id="RU003313"/>
    </source>
</evidence>
<comment type="subcellular location">
    <subcellularLocation>
        <location evidence="8">Cytoplasm</location>
    </subcellularLocation>
</comment>
<dbReference type="PANTHER" id="PTHR42714">
    <property type="entry name" value="TRNA MODIFICATION GTPASE GTPBP3"/>
    <property type="match status" value="1"/>
</dbReference>
<dbReference type="InterPro" id="IPR025867">
    <property type="entry name" value="MnmE_helical"/>
</dbReference>
<evidence type="ECO:0000256" key="2">
    <source>
        <dbReference type="ARBA" id="ARBA00022694"/>
    </source>
</evidence>
<keyword evidence="6 8" id="KW-0630">Potassium</keyword>
<feature type="binding site" evidence="8">
    <location>
        <position position="230"/>
    </location>
    <ligand>
        <name>Mg(2+)</name>
        <dbReference type="ChEBI" id="CHEBI:18420"/>
    </ligand>
</feature>
<dbReference type="SUPFAM" id="SSF116878">
    <property type="entry name" value="TrmE connector domain"/>
    <property type="match status" value="1"/>
</dbReference>
<dbReference type="InterPro" id="IPR027368">
    <property type="entry name" value="MnmE_dom2"/>
</dbReference>
<dbReference type="NCBIfam" id="NF003661">
    <property type="entry name" value="PRK05291.1-3"/>
    <property type="match status" value="1"/>
</dbReference>
<dbReference type="CDD" id="cd04164">
    <property type="entry name" value="trmE"/>
    <property type="match status" value="1"/>
</dbReference>
<comment type="function">
    <text evidence="8">Exhibits a very high intrinsic GTPase hydrolysis rate. Involved in the addition of a carboxymethylaminomethyl (cmnm) group at the wobble position (U34) of certain tRNAs, forming tRNA-cmnm(5)s(2)U34.</text>
</comment>
<evidence type="ECO:0000256" key="3">
    <source>
        <dbReference type="ARBA" id="ARBA00022741"/>
    </source>
</evidence>
<keyword evidence="5 8" id="KW-0460">Magnesium</keyword>
<dbReference type="Proteomes" id="UP000245137">
    <property type="component" value="Unassembled WGS sequence"/>
</dbReference>
<dbReference type="Pfam" id="PF01926">
    <property type="entry name" value="MMR_HSR1"/>
    <property type="match status" value="1"/>
</dbReference>
<evidence type="ECO:0000256" key="4">
    <source>
        <dbReference type="ARBA" id="ARBA00022801"/>
    </source>
</evidence>
<keyword evidence="4 8" id="KW-0378">Hydrolase</keyword>
<dbReference type="InterPro" id="IPR006073">
    <property type="entry name" value="GTP-bd"/>
</dbReference>
<dbReference type="GO" id="GO:0002098">
    <property type="term" value="P:tRNA wobble uridine modification"/>
    <property type="evidence" value="ECO:0007669"/>
    <property type="project" value="TreeGrafter"/>
</dbReference>
<name>A0A2U1SW08_METSR</name>
<feature type="binding site" evidence="8">
    <location>
        <position position="250"/>
    </location>
    <ligand>
        <name>K(+)</name>
        <dbReference type="ChEBI" id="CHEBI:29103"/>
    </ligand>
</feature>
<dbReference type="Pfam" id="PF12631">
    <property type="entry name" value="MnmE_helical"/>
    <property type="match status" value="1"/>
</dbReference>
<organism evidence="11 12">
    <name type="scientific">Methylosinus sporium</name>
    <dbReference type="NCBI Taxonomy" id="428"/>
    <lineage>
        <taxon>Bacteria</taxon>
        <taxon>Pseudomonadati</taxon>
        <taxon>Pseudomonadota</taxon>
        <taxon>Alphaproteobacteria</taxon>
        <taxon>Hyphomicrobiales</taxon>
        <taxon>Methylocystaceae</taxon>
        <taxon>Methylosinus</taxon>
    </lineage>
</organism>
<dbReference type="CDD" id="cd14858">
    <property type="entry name" value="TrmE_N"/>
    <property type="match status" value="1"/>
</dbReference>
<evidence type="ECO:0000313" key="12">
    <source>
        <dbReference type="Proteomes" id="UP000245137"/>
    </source>
</evidence>
<comment type="caution">
    <text evidence="11">The sequence shown here is derived from an EMBL/GenBank/DDBJ whole genome shotgun (WGS) entry which is preliminary data.</text>
</comment>
<keyword evidence="7 8" id="KW-0342">GTP-binding</keyword>
<comment type="caution">
    <text evidence="8">Lacks conserved residue(s) required for the propagation of feature annotation.</text>
</comment>
<evidence type="ECO:0000313" key="11">
    <source>
        <dbReference type="EMBL" id="PWB95807.1"/>
    </source>
</evidence>
<dbReference type="HAMAP" id="MF_00379">
    <property type="entry name" value="GTPase_MnmE"/>
    <property type="match status" value="1"/>
</dbReference>
<keyword evidence="8" id="KW-0963">Cytoplasm</keyword>
<dbReference type="EC" id="3.6.-.-" evidence="8"/>
<dbReference type="FunFam" id="3.30.1360.120:FF:000007">
    <property type="entry name" value="tRNA modification GTPase GTPBP3, mitochondrial"/>
    <property type="match status" value="1"/>
</dbReference>
<dbReference type="RefSeq" id="WP_108915481.1">
    <property type="nucleotide sequence ID" value="NZ_BGJY01000001.1"/>
</dbReference>
<feature type="binding site" evidence="8">
    <location>
        <position position="22"/>
    </location>
    <ligand>
        <name>(6S)-5-formyl-5,6,7,8-tetrahydrofolate</name>
        <dbReference type="ChEBI" id="CHEBI:57457"/>
    </ligand>
</feature>
<dbReference type="InterPro" id="IPR018948">
    <property type="entry name" value="GTP-bd_TrmE_N"/>
</dbReference>
<dbReference type="Pfam" id="PF10396">
    <property type="entry name" value="TrmE_N"/>
    <property type="match status" value="1"/>
</dbReference>
<dbReference type="Gene3D" id="3.40.50.300">
    <property type="entry name" value="P-loop containing nucleotide triphosphate hydrolases"/>
    <property type="match status" value="1"/>
</dbReference>
<keyword evidence="2 8" id="KW-0819">tRNA processing</keyword>
<dbReference type="InterPro" id="IPR027266">
    <property type="entry name" value="TrmE/GcvT-like"/>
</dbReference>
<keyword evidence="12" id="KW-1185">Reference proteome</keyword>
<dbReference type="NCBIfam" id="TIGR00450">
    <property type="entry name" value="mnmE_trmE_thdF"/>
    <property type="match status" value="1"/>
</dbReference>
<comment type="cofactor">
    <cofactor evidence="8">
        <name>K(+)</name>
        <dbReference type="ChEBI" id="CHEBI:29103"/>
    </cofactor>
    <text evidence="8">Binds 1 potassium ion per subunit.</text>
</comment>
<feature type="binding site" evidence="8">
    <location>
        <begin position="226"/>
        <end position="231"/>
    </location>
    <ligand>
        <name>GTP</name>
        <dbReference type="ChEBI" id="CHEBI:37565"/>
    </ligand>
</feature>
<evidence type="ECO:0000256" key="1">
    <source>
        <dbReference type="ARBA" id="ARBA00011043"/>
    </source>
</evidence>
<dbReference type="InterPro" id="IPR005225">
    <property type="entry name" value="Small_GTP-bd"/>
</dbReference>
<feature type="binding site" evidence="8">
    <location>
        <begin position="245"/>
        <end position="251"/>
    </location>
    <ligand>
        <name>GTP</name>
        <dbReference type="ChEBI" id="CHEBI:37565"/>
    </ligand>
</feature>
<feature type="binding site" evidence="8">
    <location>
        <position position="245"/>
    </location>
    <ligand>
        <name>K(+)</name>
        <dbReference type="ChEBI" id="CHEBI:29103"/>
    </ligand>
</feature>
<dbReference type="NCBIfam" id="TIGR00231">
    <property type="entry name" value="small_GTP"/>
    <property type="match status" value="1"/>
</dbReference>
<evidence type="ECO:0000259" key="10">
    <source>
        <dbReference type="PROSITE" id="PS51709"/>
    </source>
</evidence>
<dbReference type="GO" id="GO:0005737">
    <property type="term" value="C:cytoplasm"/>
    <property type="evidence" value="ECO:0007669"/>
    <property type="project" value="UniProtKB-SubCell"/>
</dbReference>
<feature type="binding site" evidence="8">
    <location>
        <position position="434"/>
    </location>
    <ligand>
        <name>(6S)-5-formyl-5,6,7,8-tetrahydrofolate</name>
        <dbReference type="ChEBI" id="CHEBI:57457"/>
    </ligand>
</feature>
<comment type="similarity">
    <text evidence="1 8 9">Belongs to the TRAFAC class TrmE-Era-EngA-EngB-Septin-like GTPase superfamily. TrmE GTPase family.</text>
</comment>
<feature type="binding site" evidence="8">
    <location>
        <position position="251"/>
    </location>
    <ligand>
        <name>Mg(2+)</name>
        <dbReference type="ChEBI" id="CHEBI:18420"/>
    </ligand>
</feature>
<dbReference type="Gene3D" id="3.30.1360.120">
    <property type="entry name" value="Probable tRNA modification gtpase trme, domain 1"/>
    <property type="match status" value="1"/>
</dbReference>
<accession>A0A2U1SW08</accession>
<gene>
    <name evidence="8" type="primary">mnmE</name>
    <name evidence="8" type="synonym">trmE</name>
    <name evidence="11" type="ORF">C5689_01530</name>
</gene>
<dbReference type="InterPro" id="IPR031168">
    <property type="entry name" value="G_TrmE"/>
</dbReference>
<comment type="subunit">
    <text evidence="8">Homodimer. Heterotetramer of two MnmE and two MnmG subunits.</text>
</comment>
<dbReference type="OrthoDB" id="9805918at2"/>
<dbReference type="AlphaFoldDB" id="A0A2U1SW08"/>
<sequence>MSIETIFASATGAGRAAIAVIRLSGPIVGAVLERIAGRLPEPRSAHYARLADPRSGETIDRGLILYFPAPNSPTGEDYAELQIHGGRAVMRAVLTALSAFSGLREAQPGEFARRSLANGKMDLSQVEGLADLIEAETECQRRQAIRALGGALRKQVESWREILIRALALVEAELDFSDEGDVFEPATALHPLLAPLLEDMSAVLANGAASERLRDGFVVLLLGQPNAGKSTLLNALARRDVAIVSPVPGTTRDMIEVHLDLGGVPVTLVDTAGLREAKDEIERIGVERTRARIAEADLLLWLSEKGADAPELAAAEGAELIRVATKADLGNCTSDDLAISARTGFGIERLLDEMAARARQRLGDGSTAVLTRERHRRLIQEARDAIEASLDLGKPLEFVADDLRVTGRALGRIVGAVDVEDVLDAIFSQFCIGK</sequence>
<dbReference type="InterPro" id="IPR027417">
    <property type="entry name" value="P-loop_NTPase"/>
</dbReference>